<feature type="compositionally biased region" description="Low complexity" evidence="1">
    <location>
        <begin position="360"/>
        <end position="396"/>
    </location>
</feature>
<dbReference type="PROSITE" id="PS50896">
    <property type="entry name" value="LISH"/>
    <property type="match status" value="1"/>
</dbReference>
<feature type="compositionally biased region" description="Polar residues" evidence="1">
    <location>
        <begin position="610"/>
        <end position="621"/>
    </location>
</feature>
<feature type="compositionally biased region" description="Low complexity" evidence="1">
    <location>
        <begin position="707"/>
        <end position="723"/>
    </location>
</feature>
<feature type="compositionally biased region" description="Low complexity" evidence="1">
    <location>
        <begin position="271"/>
        <end position="280"/>
    </location>
</feature>
<protein>
    <recommendedName>
        <fullName evidence="4">LisH domain-containing protein</fullName>
    </recommendedName>
</protein>
<feature type="region of interest" description="Disordered" evidence="1">
    <location>
        <begin position="114"/>
        <end position="769"/>
    </location>
</feature>
<feature type="compositionally biased region" description="Low complexity" evidence="1">
    <location>
        <begin position="478"/>
        <end position="489"/>
    </location>
</feature>
<keyword evidence="3" id="KW-1185">Reference proteome</keyword>
<dbReference type="OrthoDB" id="5600002at2759"/>
<evidence type="ECO:0008006" key="4">
    <source>
        <dbReference type="Google" id="ProtNLM"/>
    </source>
</evidence>
<feature type="compositionally biased region" description="Low complexity" evidence="1">
    <location>
        <begin position="433"/>
        <end position="446"/>
    </location>
</feature>
<feature type="compositionally biased region" description="Pro residues" evidence="1">
    <location>
        <begin position="458"/>
        <end position="477"/>
    </location>
</feature>
<evidence type="ECO:0000256" key="1">
    <source>
        <dbReference type="SAM" id="MobiDB-lite"/>
    </source>
</evidence>
<feature type="compositionally biased region" description="Low complexity" evidence="1">
    <location>
        <begin position="147"/>
        <end position="173"/>
    </location>
</feature>
<dbReference type="GO" id="GO:0003714">
    <property type="term" value="F:transcription corepressor activity"/>
    <property type="evidence" value="ECO:0007669"/>
    <property type="project" value="InterPro"/>
</dbReference>
<evidence type="ECO:0000313" key="3">
    <source>
        <dbReference type="Proteomes" id="UP000193467"/>
    </source>
</evidence>
<feature type="compositionally biased region" description="Gly residues" evidence="1">
    <location>
        <begin position="550"/>
        <end position="560"/>
    </location>
</feature>
<dbReference type="STRING" id="106004.A0A1Y2G3I6"/>
<feature type="compositionally biased region" description="Pro residues" evidence="1">
    <location>
        <begin position="562"/>
        <end position="571"/>
    </location>
</feature>
<feature type="compositionally biased region" description="Pro residues" evidence="1">
    <location>
        <begin position="174"/>
        <end position="204"/>
    </location>
</feature>
<dbReference type="EMBL" id="MCGR01000001">
    <property type="protein sequence ID" value="ORY92492.1"/>
    <property type="molecule type" value="Genomic_DNA"/>
</dbReference>
<dbReference type="PANTHER" id="PTHR44376">
    <property type="entry name" value="TRANSCRIPTIONAL REGULATOR OF FILAMENTOUS GROWTH FLO8"/>
    <property type="match status" value="1"/>
</dbReference>
<dbReference type="InterPro" id="IPR044716">
    <property type="entry name" value="LEUNIG-like"/>
</dbReference>
<sequence>MAHQQPGPSTPGSGPSWGGDGTLHAYCYDYMVKRGWTATASAFAADAGIIESEWQGPPIEAPQGLLYEWWAVFWDVFVARSQKTGQRNVHADSYVEAVRAKREPLVINFAGPNAPAPITMPRSLSHTTRPPPAIHAGPRPTHTHPGQLHVLEQQQLQQQMQQGRAPIPGQRPLNGPPPPQYHLQPPPPPPGPPSQHLQGPPPHPQHLQHPQGPPPPPGGASYPPGAIPQPLMHPYQSSSAQSSPHLQHAQHPYANGRPQGGPGGPPPPPQQMRQQGGMQQELIPGSNGHGPMAPAFAQSMAAVGLAGRDPETLNGDEQNAVAAQMRRIGALPTLPSSGPPGQQHLRGQPQRVVSQRMHPDQQQQMQQRQQYPPQGMNPQQQMQERQQQQMLQQQQQQREREHFAQQQRMQGGPPGSGGPPHQQMQYNPGQVGSPASPNYSNASPYATPLAQHMTIPPSQGPPQGSPQSFQPPLPPPSRGGNAKARGGAKMSPAPGHNSVAAKRGGATLEDPSPRSRKRVRGGTKDEEMMGMGGGPETPNFDGSGPSSPGGMMGMPGGQYPGGPTPYRPSPSPSQQLQDQSTRGALDALQISASQNARMIAQQSQQHQQQLANEQMMRQANEQMFGPGGGGMGEMVNGDMGGGGPGGGPTNGHAGANGSSSRPGSSAGNYLHPPPNNGAANGLSPLSGSPSLNPNNGPNTGPSPRPNSPGLHISLPPPSLGLSSTDMTPGGTTRPFAGAPQSVTPAPIPTDLPTDSNDLPVDASIGGDTAGGGFDLYADLSLDFPFNDFVTDDDFVTGV</sequence>
<dbReference type="PANTHER" id="PTHR44376:SF5">
    <property type="entry name" value="TRANSCRIPTIONAL COREPRESSOR LEUNIG ISOFORM X1"/>
    <property type="match status" value="1"/>
</dbReference>
<proteinExistence type="predicted"/>
<accession>A0A1Y2G3I6</accession>
<feature type="compositionally biased region" description="Low complexity" evidence="1">
    <location>
        <begin position="680"/>
        <end position="699"/>
    </location>
</feature>
<dbReference type="AlphaFoldDB" id="A0A1Y2G3I6"/>
<dbReference type="InParanoid" id="A0A1Y2G3I6"/>
<organism evidence="2 3">
    <name type="scientific">Leucosporidium creatinivorum</name>
    <dbReference type="NCBI Taxonomy" id="106004"/>
    <lineage>
        <taxon>Eukaryota</taxon>
        <taxon>Fungi</taxon>
        <taxon>Dikarya</taxon>
        <taxon>Basidiomycota</taxon>
        <taxon>Pucciniomycotina</taxon>
        <taxon>Microbotryomycetes</taxon>
        <taxon>Leucosporidiales</taxon>
        <taxon>Leucosporidium</taxon>
    </lineage>
</organism>
<reference evidence="2 3" key="1">
    <citation type="submission" date="2016-07" db="EMBL/GenBank/DDBJ databases">
        <title>Pervasive Adenine N6-methylation of Active Genes in Fungi.</title>
        <authorList>
            <consortium name="DOE Joint Genome Institute"/>
            <person name="Mondo S.J."/>
            <person name="Dannebaum R.O."/>
            <person name="Kuo R.C."/>
            <person name="Labutti K."/>
            <person name="Haridas S."/>
            <person name="Kuo A."/>
            <person name="Salamov A."/>
            <person name="Ahrendt S.R."/>
            <person name="Lipzen A."/>
            <person name="Sullivan W."/>
            <person name="Andreopoulos W.B."/>
            <person name="Clum A."/>
            <person name="Lindquist E."/>
            <person name="Daum C."/>
            <person name="Ramamoorthy G.K."/>
            <person name="Gryganskyi A."/>
            <person name="Culley D."/>
            <person name="Magnuson J.K."/>
            <person name="James T.Y."/>
            <person name="O'Malley M.A."/>
            <person name="Stajich J.E."/>
            <person name="Spatafora J.W."/>
            <person name="Visel A."/>
            <person name="Grigoriev I.V."/>
        </authorList>
    </citation>
    <scope>NUCLEOTIDE SEQUENCE [LARGE SCALE GENOMIC DNA]</scope>
    <source>
        <strain evidence="2 3">62-1032</strain>
    </source>
</reference>
<gene>
    <name evidence="2" type="ORF">BCR35DRAFT_348880</name>
</gene>
<feature type="compositionally biased region" description="Polar residues" evidence="1">
    <location>
        <begin position="658"/>
        <end position="667"/>
    </location>
</feature>
<feature type="compositionally biased region" description="Polar residues" evidence="1">
    <location>
        <begin position="235"/>
        <end position="245"/>
    </location>
</feature>
<evidence type="ECO:0000313" key="2">
    <source>
        <dbReference type="EMBL" id="ORY92492.1"/>
    </source>
</evidence>
<dbReference type="InterPro" id="IPR006594">
    <property type="entry name" value="LisH"/>
</dbReference>
<name>A0A1Y2G3I6_9BASI</name>
<comment type="caution">
    <text evidence="2">The sequence shown here is derived from an EMBL/GenBank/DDBJ whole genome shotgun (WGS) entry which is preliminary data.</text>
</comment>
<feature type="compositionally biased region" description="Gly residues" evidence="1">
    <location>
        <begin position="625"/>
        <end position="649"/>
    </location>
</feature>
<dbReference type="Proteomes" id="UP000193467">
    <property type="component" value="Unassembled WGS sequence"/>
</dbReference>